<proteinExistence type="predicted"/>
<dbReference type="InterPro" id="IPR001763">
    <property type="entry name" value="Rhodanese-like_dom"/>
</dbReference>
<dbReference type="SUPFAM" id="SSF52821">
    <property type="entry name" value="Rhodanese/Cell cycle control phosphatase"/>
    <property type="match status" value="1"/>
</dbReference>
<dbReference type="CDD" id="cd00158">
    <property type="entry name" value="RHOD"/>
    <property type="match status" value="1"/>
</dbReference>
<dbReference type="Gene3D" id="3.40.250.10">
    <property type="entry name" value="Rhodanese-like domain"/>
    <property type="match status" value="1"/>
</dbReference>
<name>A0A0W0SRI0_9GAMM</name>
<comment type="caution">
    <text evidence="2">The sequence shown here is derived from an EMBL/GenBank/DDBJ whole genome shotgun (WGS) entry which is preliminary data.</text>
</comment>
<sequence length="112" mass="12788">MREAKINTIDVHELKKRRDANLNLCLIDVRESHEWQALRIPGALHIPKDELPANIEALIPERDRPIYLHCKAGVRSLYAANCLLNMGYQEVYSIDGGIAEWAMVGYPVESFE</sequence>
<dbReference type="SMART" id="SM00450">
    <property type="entry name" value="RHOD"/>
    <property type="match status" value="1"/>
</dbReference>
<evidence type="ECO:0000259" key="1">
    <source>
        <dbReference type="PROSITE" id="PS50206"/>
    </source>
</evidence>
<accession>A0A0W0SRI0</accession>
<dbReference type="RefSeq" id="WP_058496585.1">
    <property type="nucleotide sequence ID" value="NZ_CAAAIU010000001.1"/>
</dbReference>
<dbReference type="InterPro" id="IPR050229">
    <property type="entry name" value="GlpE_sulfurtransferase"/>
</dbReference>
<dbReference type="PANTHER" id="PTHR43031:SF1">
    <property type="entry name" value="PYRIDINE NUCLEOTIDE-DISULPHIDE OXIDOREDUCTASE"/>
    <property type="match status" value="1"/>
</dbReference>
<feature type="domain" description="Rhodanese" evidence="1">
    <location>
        <begin position="23"/>
        <end position="110"/>
    </location>
</feature>
<dbReference type="AlphaFoldDB" id="A0A0W0SRI0"/>
<dbReference type="Pfam" id="PF00581">
    <property type="entry name" value="Rhodanese"/>
    <property type="match status" value="1"/>
</dbReference>
<gene>
    <name evidence="2" type="ORF">Ldro_2324</name>
</gene>
<dbReference type="Proteomes" id="UP000054736">
    <property type="component" value="Unassembled WGS sequence"/>
</dbReference>
<evidence type="ECO:0000313" key="2">
    <source>
        <dbReference type="EMBL" id="KTC85999.1"/>
    </source>
</evidence>
<dbReference type="PATRIC" id="fig|1212489.4.peg.2451"/>
<keyword evidence="3" id="KW-1185">Reference proteome</keyword>
<dbReference type="PANTHER" id="PTHR43031">
    <property type="entry name" value="FAD-DEPENDENT OXIDOREDUCTASE"/>
    <property type="match status" value="1"/>
</dbReference>
<protein>
    <submittedName>
        <fullName evidence="2">Rhodanese domain-containing protein</fullName>
    </submittedName>
</protein>
<organism evidence="2 3">
    <name type="scientific">Legionella drozanskii LLAP-1</name>
    <dbReference type="NCBI Taxonomy" id="1212489"/>
    <lineage>
        <taxon>Bacteria</taxon>
        <taxon>Pseudomonadati</taxon>
        <taxon>Pseudomonadota</taxon>
        <taxon>Gammaproteobacteria</taxon>
        <taxon>Legionellales</taxon>
        <taxon>Legionellaceae</taxon>
        <taxon>Legionella</taxon>
    </lineage>
</organism>
<dbReference type="OrthoDB" id="9791096at2"/>
<reference evidence="2 3" key="1">
    <citation type="submission" date="2015-11" db="EMBL/GenBank/DDBJ databases">
        <title>Genomic analysis of 38 Legionella species identifies large and diverse effector repertoires.</title>
        <authorList>
            <person name="Burstein D."/>
            <person name="Amaro F."/>
            <person name="Zusman T."/>
            <person name="Lifshitz Z."/>
            <person name="Cohen O."/>
            <person name="Gilbert J.A."/>
            <person name="Pupko T."/>
            <person name="Shuman H.A."/>
            <person name="Segal G."/>
        </authorList>
    </citation>
    <scope>NUCLEOTIDE SEQUENCE [LARGE SCALE GENOMIC DNA]</scope>
    <source>
        <strain evidence="2 3">ATCC 700990</strain>
    </source>
</reference>
<evidence type="ECO:0000313" key="3">
    <source>
        <dbReference type="Proteomes" id="UP000054736"/>
    </source>
</evidence>
<dbReference type="STRING" id="1212489.Ldro_2324"/>
<dbReference type="InterPro" id="IPR036873">
    <property type="entry name" value="Rhodanese-like_dom_sf"/>
</dbReference>
<dbReference type="EMBL" id="LNXY01000027">
    <property type="protein sequence ID" value="KTC85999.1"/>
    <property type="molecule type" value="Genomic_DNA"/>
</dbReference>
<dbReference type="PROSITE" id="PS50206">
    <property type="entry name" value="RHODANESE_3"/>
    <property type="match status" value="1"/>
</dbReference>